<keyword evidence="2" id="KW-1185">Reference proteome</keyword>
<gene>
    <name evidence="1" type="ORF">EYF80_067830</name>
</gene>
<sequence>MINVHDHSVVVSMWVGALCEDPQRALRPPPLEETPLCWLQVSVGPVHPSRTETRCSLLMVAGGSRR</sequence>
<protein>
    <submittedName>
        <fullName evidence="1">Uncharacterized protein</fullName>
    </submittedName>
</protein>
<accession>A0A4Z2E023</accession>
<reference evidence="1 2" key="1">
    <citation type="submission" date="2019-03" db="EMBL/GenBank/DDBJ databases">
        <title>First draft genome of Liparis tanakae, snailfish: a comprehensive survey of snailfish specific genes.</title>
        <authorList>
            <person name="Kim W."/>
            <person name="Song I."/>
            <person name="Jeong J.-H."/>
            <person name="Kim D."/>
            <person name="Kim S."/>
            <person name="Ryu S."/>
            <person name="Song J.Y."/>
            <person name="Lee S.K."/>
        </authorList>
    </citation>
    <scope>NUCLEOTIDE SEQUENCE [LARGE SCALE GENOMIC DNA]</scope>
    <source>
        <tissue evidence="1">Muscle</tissue>
    </source>
</reference>
<comment type="caution">
    <text evidence="1">The sequence shown here is derived from an EMBL/GenBank/DDBJ whole genome shotgun (WGS) entry which is preliminary data.</text>
</comment>
<evidence type="ECO:0000313" key="1">
    <source>
        <dbReference type="EMBL" id="TNN22057.1"/>
    </source>
</evidence>
<organism evidence="1 2">
    <name type="scientific">Liparis tanakae</name>
    <name type="common">Tanaka's snailfish</name>
    <dbReference type="NCBI Taxonomy" id="230148"/>
    <lineage>
        <taxon>Eukaryota</taxon>
        <taxon>Metazoa</taxon>
        <taxon>Chordata</taxon>
        <taxon>Craniata</taxon>
        <taxon>Vertebrata</taxon>
        <taxon>Euteleostomi</taxon>
        <taxon>Actinopterygii</taxon>
        <taxon>Neopterygii</taxon>
        <taxon>Teleostei</taxon>
        <taxon>Neoteleostei</taxon>
        <taxon>Acanthomorphata</taxon>
        <taxon>Eupercaria</taxon>
        <taxon>Perciformes</taxon>
        <taxon>Cottioidei</taxon>
        <taxon>Cottales</taxon>
        <taxon>Liparidae</taxon>
        <taxon>Liparis</taxon>
    </lineage>
</organism>
<dbReference type="EMBL" id="SRLO01024448">
    <property type="protein sequence ID" value="TNN22057.1"/>
    <property type="molecule type" value="Genomic_DNA"/>
</dbReference>
<proteinExistence type="predicted"/>
<dbReference type="Proteomes" id="UP000314294">
    <property type="component" value="Unassembled WGS sequence"/>
</dbReference>
<evidence type="ECO:0000313" key="2">
    <source>
        <dbReference type="Proteomes" id="UP000314294"/>
    </source>
</evidence>
<dbReference type="AlphaFoldDB" id="A0A4Z2E023"/>
<name>A0A4Z2E023_9TELE</name>